<dbReference type="EMBL" id="CAMTCP010000088">
    <property type="protein sequence ID" value="CAI3549136.1"/>
    <property type="molecule type" value="Genomic_DNA"/>
</dbReference>
<dbReference type="InterPro" id="IPR036568">
    <property type="entry name" value="GGCT-like_sf"/>
</dbReference>
<evidence type="ECO:0000313" key="2">
    <source>
        <dbReference type="EMBL" id="CAI3549136.1"/>
    </source>
</evidence>
<dbReference type="InterPro" id="IPR009288">
    <property type="entry name" value="AIG2-like_dom"/>
</dbReference>
<comment type="caution">
    <text evidence="2">The sequence shown here is derived from an EMBL/GenBank/DDBJ whole genome shotgun (WGS) entry which is preliminary data.</text>
</comment>
<protein>
    <recommendedName>
        <fullName evidence="1">Gamma-glutamylcyclotransferase AIG2-like domain-containing protein</fullName>
    </recommendedName>
</protein>
<name>A0AAD1YG32_9CLOT</name>
<dbReference type="Gene3D" id="3.10.490.10">
    <property type="entry name" value="Gamma-glutamyl cyclotransferase-like"/>
    <property type="match status" value="1"/>
</dbReference>
<dbReference type="InterPro" id="IPR013024">
    <property type="entry name" value="GGCT-like"/>
</dbReference>
<dbReference type="SUPFAM" id="SSF110857">
    <property type="entry name" value="Gamma-glutamyl cyclotransferase-like"/>
    <property type="match status" value="1"/>
</dbReference>
<dbReference type="Pfam" id="PF06094">
    <property type="entry name" value="GGACT"/>
    <property type="match status" value="1"/>
</dbReference>
<dbReference type="AlphaFoldDB" id="A0AAD1YG32"/>
<organism evidence="2 3">
    <name type="scientific">Clostridium neonatale</name>
    <dbReference type="NCBI Taxonomy" id="137838"/>
    <lineage>
        <taxon>Bacteria</taxon>
        <taxon>Bacillati</taxon>
        <taxon>Bacillota</taxon>
        <taxon>Clostridia</taxon>
        <taxon>Eubacteriales</taxon>
        <taxon>Clostridiaceae</taxon>
        <taxon>Clostridium</taxon>
    </lineage>
</organism>
<dbReference type="CDD" id="cd06661">
    <property type="entry name" value="GGCT_like"/>
    <property type="match status" value="1"/>
</dbReference>
<evidence type="ECO:0000259" key="1">
    <source>
        <dbReference type="Pfam" id="PF06094"/>
    </source>
</evidence>
<proteinExistence type="predicted"/>
<feature type="domain" description="Gamma-glutamylcyclotransferase AIG2-like" evidence="1">
    <location>
        <begin position="8"/>
        <end position="139"/>
    </location>
</feature>
<dbReference type="Proteomes" id="UP001189143">
    <property type="component" value="Unassembled WGS sequence"/>
</dbReference>
<accession>A0AAD1YG32</accession>
<sequence>MLMNNINIFVYGSLREGFFNYDKYLKGKVIKNIPAVLEGMDLYHMPYKGYPAIVPNEHSKVFGEIVVVKDYDETIRDIDEMEGVIDHRHPENEYHKELLTVEHLDTGIKEDCYVYFYNLDNDSIFNEKAIHIPDGDWKKYMLNK</sequence>
<reference evidence="2" key="1">
    <citation type="submission" date="2022-10" db="EMBL/GenBank/DDBJ databases">
        <authorList>
            <person name="Aires J."/>
            <person name="Mesa V."/>
        </authorList>
    </citation>
    <scope>NUCLEOTIDE SEQUENCE</scope>
    <source>
        <strain evidence="2">Clostridium neonatale JD116</strain>
    </source>
</reference>
<gene>
    <name evidence="2" type="ORF">CNEO2_170063</name>
</gene>
<evidence type="ECO:0000313" key="3">
    <source>
        <dbReference type="Proteomes" id="UP001189143"/>
    </source>
</evidence>